<dbReference type="PANTHER" id="PTHR13398">
    <property type="entry name" value="GDP-FUCOSE PROTEIN O-FUCOSYLTRANSFERASE 2"/>
    <property type="match status" value="1"/>
</dbReference>
<evidence type="ECO:0000256" key="4">
    <source>
        <dbReference type="ARBA" id="ARBA00022824"/>
    </source>
</evidence>
<evidence type="ECO:0000256" key="5">
    <source>
        <dbReference type="ARBA" id="ARBA00023253"/>
    </source>
</evidence>
<comment type="pathway">
    <text evidence="2">Protein modification; protein glycosylation.</text>
</comment>
<dbReference type="AlphaFoldDB" id="A0A8H6YJV2"/>
<keyword evidence="9" id="KW-1133">Transmembrane helix</keyword>
<keyword evidence="4" id="KW-0256">Endoplasmic reticulum</keyword>
<dbReference type="OrthoDB" id="423313at2759"/>
<dbReference type="GO" id="GO:0006004">
    <property type="term" value="P:fucose metabolic process"/>
    <property type="evidence" value="ECO:0007669"/>
    <property type="project" value="UniProtKB-KW"/>
</dbReference>
<dbReference type="GO" id="GO:0005783">
    <property type="term" value="C:endoplasmic reticulum"/>
    <property type="evidence" value="ECO:0007669"/>
    <property type="project" value="UniProtKB-SubCell"/>
</dbReference>
<dbReference type="PANTHER" id="PTHR13398:SF0">
    <property type="entry name" value="GDP-FUCOSE PROTEIN O-FUCOSYLTRANSFERASE 2"/>
    <property type="match status" value="1"/>
</dbReference>
<dbReference type="Proteomes" id="UP000620124">
    <property type="component" value="Unassembled WGS sequence"/>
</dbReference>
<keyword evidence="11" id="KW-1185">Reference proteome</keyword>
<name>A0A8H6YJV2_9AGAR</name>
<dbReference type="InterPro" id="IPR019378">
    <property type="entry name" value="GDP-Fuc_O-FucTrfase"/>
</dbReference>
<keyword evidence="9" id="KW-0812">Transmembrane</keyword>
<gene>
    <name evidence="10" type="ORF">MVEN_00717600</name>
</gene>
<accession>A0A8H6YJV2</accession>
<sequence>MSAPTSSHKLTTPLQSPRYWIIVLAVVQALVCLFILQSRVWDSASHPHSCAAQAMVEVLAQESTTSEPSASPTPKETLSLAVPVLVNGAPTASFRDNLRTDVKYITSWPANGWSNQVIQYMNLLYLARLTERVPIIPRFRPVHLDGNVSHIDFGDIFDLPRLRKELKTPILEWREVKDLRSEMVEDLGCWDIQYKTWEAESLYLEPPVDLNLDISYTPVPQWVHNSLEADKNDRSMYLWPLASLITFNKRATSLRALPPPALSPLHQKAVVPDDQLFCCNSLQFGIELLEKRQDIAPAWQTVGRHMHWAPAIQEIAANRTRQTLGIEAGERIPPYIAVHVRRGDFSIWCGIDGIPVNECFAPLSAYVRRVKEVRAAILENTGVAVDRVIITSDETDPAWWASVLKLGWLRPNHTETVERYGAWYPTFIDAVIHGAAYGFVGTDRSTVSILARRRVFSKGGVTEMVKWGRPRADDH</sequence>
<dbReference type="EMBL" id="JACAZI010000005">
    <property type="protein sequence ID" value="KAF7359917.1"/>
    <property type="molecule type" value="Genomic_DNA"/>
</dbReference>
<dbReference type="Gene3D" id="3.40.50.11350">
    <property type="match status" value="1"/>
</dbReference>
<comment type="caution">
    <text evidence="10">The sequence shown here is derived from an EMBL/GenBank/DDBJ whole genome shotgun (WGS) entry which is preliminary data.</text>
</comment>
<evidence type="ECO:0000256" key="3">
    <source>
        <dbReference type="ARBA" id="ARBA00022679"/>
    </source>
</evidence>
<proteinExistence type="inferred from homology"/>
<organism evidence="10 11">
    <name type="scientific">Mycena venus</name>
    <dbReference type="NCBI Taxonomy" id="2733690"/>
    <lineage>
        <taxon>Eukaryota</taxon>
        <taxon>Fungi</taxon>
        <taxon>Dikarya</taxon>
        <taxon>Basidiomycota</taxon>
        <taxon>Agaricomycotina</taxon>
        <taxon>Agaricomycetes</taxon>
        <taxon>Agaricomycetidae</taxon>
        <taxon>Agaricales</taxon>
        <taxon>Marasmiineae</taxon>
        <taxon>Mycenaceae</taxon>
        <taxon>Mycena</taxon>
    </lineage>
</organism>
<evidence type="ECO:0000256" key="1">
    <source>
        <dbReference type="ARBA" id="ARBA00004240"/>
    </source>
</evidence>
<dbReference type="GO" id="GO:0046922">
    <property type="term" value="F:peptide-O-fucosyltransferase activity"/>
    <property type="evidence" value="ECO:0007669"/>
    <property type="project" value="InterPro"/>
</dbReference>
<evidence type="ECO:0000313" key="10">
    <source>
        <dbReference type="EMBL" id="KAF7359917.1"/>
    </source>
</evidence>
<protein>
    <recommendedName>
        <fullName evidence="8">GDP-fucose protein O-fucosyltransferase 2</fullName>
    </recommendedName>
</protein>
<evidence type="ECO:0000256" key="9">
    <source>
        <dbReference type="SAM" id="Phobius"/>
    </source>
</evidence>
<feature type="transmembrane region" description="Helical" evidence="9">
    <location>
        <begin position="19"/>
        <end position="36"/>
    </location>
</feature>
<evidence type="ECO:0000256" key="6">
    <source>
        <dbReference type="ARBA" id="ARBA00023277"/>
    </source>
</evidence>
<evidence type="ECO:0000256" key="7">
    <source>
        <dbReference type="ARBA" id="ARBA00025803"/>
    </source>
</evidence>
<evidence type="ECO:0000313" key="11">
    <source>
        <dbReference type="Proteomes" id="UP000620124"/>
    </source>
</evidence>
<reference evidence="10" key="1">
    <citation type="submission" date="2020-05" db="EMBL/GenBank/DDBJ databases">
        <title>Mycena genomes resolve the evolution of fungal bioluminescence.</title>
        <authorList>
            <person name="Tsai I.J."/>
        </authorList>
    </citation>
    <scope>NUCLEOTIDE SEQUENCE</scope>
    <source>
        <strain evidence="10">CCC161011</strain>
    </source>
</reference>
<dbReference type="InterPro" id="IPR045130">
    <property type="entry name" value="OFUT2-like"/>
</dbReference>
<keyword evidence="10" id="KW-0328">Glycosyltransferase</keyword>
<evidence type="ECO:0000256" key="8">
    <source>
        <dbReference type="ARBA" id="ARBA00026232"/>
    </source>
</evidence>
<keyword evidence="6" id="KW-0119">Carbohydrate metabolism</keyword>
<keyword evidence="3 10" id="KW-0808">Transferase</keyword>
<comment type="similarity">
    <text evidence="7">Belongs to the glycosyltransferase 68 family.</text>
</comment>
<dbReference type="Pfam" id="PF10250">
    <property type="entry name" value="O-FucT"/>
    <property type="match status" value="1"/>
</dbReference>
<evidence type="ECO:0000256" key="2">
    <source>
        <dbReference type="ARBA" id="ARBA00004922"/>
    </source>
</evidence>
<keyword evidence="5" id="KW-0294">Fucose metabolism</keyword>
<keyword evidence="9" id="KW-0472">Membrane</keyword>
<dbReference type="CDD" id="cd11296">
    <property type="entry name" value="O-FucT_like"/>
    <property type="match status" value="1"/>
</dbReference>
<comment type="subcellular location">
    <subcellularLocation>
        <location evidence="1">Endoplasmic reticulum</location>
    </subcellularLocation>
</comment>